<reference evidence="1 2" key="1">
    <citation type="submission" date="2017-06" db="EMBL/GenBank/DDBJ databases">
        <title>Description of Avrilella dinanensis gen. nov. sp. nov.</title>
        <authorList>
            <person name="Leyer C."/>
            <person name="Sassi M."/>
            <person name="Minet J."/>
            <person name="Kayal S."/>
            <person name="Cattoir V."/>
        </authorList>
    </citation>
    <scope>NUCLEOTIDE SEQUENCE [LARGE SCALE GENOMIC DNA]</scope>
    <source>
        <strain evidence="1 2">UR159</strain>
    </source>
</reference>
<proteinExistence type="predicted"/>
<accession>A0A2M9R786</accession>
<name>A0A2M9R786_9FLAO</name>
<dbReference type="OrthoDB" id="790983at2"/>
<comment type="caution">
    <text evidence="1">The sequence shown here is derived from an EMBL/GenBank/DDBJ whole genome shotgun (WGS) entry which is preliminary data.</text>
</comment>
<evidence type="ECO:0000313" key="2">
    <source>
        <dbReference type="Proteomes" id="UP000231960"/>
    </source>
</evidence>
<gene>
    <name evidence="1" type="ORF">CDL10_08920</name>
</gene>
<dbReference type="RefSeq" id="WP_100678204.1">
    <property type="nucleotide sequence ID" value="NZ_NIPO01000001.1"/>
</dbReference>
<dbReference type="AlphaFoldDB" id="A0A2M9R786"/>
<dbReference type="EMBL" id="NIPO01000001">
    <property type="protein sequence ID" value="PJR04645.1"/>
    <property type="molecule type" value="Genomic_DNA"/>
</dbReference>
<organism evidence="1 2">
    <name type="scientific">Avrilella dinanensis</name>
    <dbReference type="NCBI Taxonomy" id="2008672"/>
    <lineage>
        <taxon>Bacteria</taxon>
        <taxon>Pseudomonadati</taxon>
        <taxon>Bacteroidota</taxon>
        <taxon>Flavobacteriia</taxon>
        <taxon>Flavobacteriales</taxon>
        <taxon>Flavobacteriaceae</taxon>
        <taxon>Avrilella</taxon>
    </lineage>
</organism>
<keyword evidence="2" id="KW-1185">Reference proteome</keyword>
<dbReference type="Proteomes" id="UP000231960">
    <property type="component" value="Unassembled WGS sequence"/>
</dbReference>
<protein>
    <submittedName>
        <fullName evidence="1">Uncharacterized protein</fullName>
    </submittedName>
</protein>
<evidence type="ECO:0000313" key="1">
    <source>
        <dbReference type="EMBL" id="PJR04645.1"/>
    </source>
</evidence>
<sequence length="69" mass="8388">MTVYYKQAIENLEEEINKLHFEQSDLLVSYEKAIKLILAKTSELKQHVLDVGFKNQQEEIYFFKHWLKR</sequence>